<reference evidence="1" key="1">
    <citation type="submission" date="2024-07" db="EMBL/GenBank/DDBJ databases">
        <title>Genome sequencing of plant associated microbes to promote plant fitness in Sorghum bicolor and Oryza sativa.</title>
        <authorList>
            <person name="Coleman-Derr D."/>
        </authorList>
    </citation>
    <scope>NUCLEOTIDE SEQUENCE</scope>
    <source>
        <strain evidence="1">SAI-173</strain>
    </source>
</reference>
<protein>
    <submittedName>
        <fullName evidence="1">Succinate dehydrogenase/fumarate reductase flavoprotein subunit</fullName>
    </submittedName>
</protein>
<gene>
    <name evidence="1" type="ORF">RKD21_003540</name>
</gene>
<evidence type="ECO:0000313" key="1">
    <source>
        <dbReference type="EMBL" id="MEY9813283.1"/>
    </source>
</evidence>
<evidence type="ECO:0000313" key="2">
    <source>
        <dbReference type="Proteomes" id="UP001565447"/>
    </source>
</evidence>
<organism evidence="1 2">
    <name type="scientific">Streptomyces albogriseolus</name>
    <dbReference type="NCBI Taxonomy" id="1887"/>
    <lineage>
        <taxon>Bacteria</taxon>
        <taxon>Bacillati</taxon>
        <taxon>Actinomycetota</taxon>
        <taxon>Actinomycetes</taxon>
        <taxon>Kitasatosporales</taxon>
        <taxon>Streptomycetaceae</taxon>
        <taxon>Streptomyces</taxon>
        <taxon>Streptomyces albogriseolus group</taxon>
    </lineage>
</organism>
<sequence>MSAPTDVRDVIVIGSGAAGRAATRPRDDAEPEKTPTAV</sequence>
<name>A0ACC6UPC6_STRAO</name>
<dbReference type="Proteomes" id="UP001565447">
    <property type="component" value="Unassembled WGS sequence"/>
</dbReference>
<keyword evidence="2" id="KW-1185">Reference proteome</keyword>
<proteinExistence type="predicted"/>
<dbReference type="EMBL" id="JBGCBD010000002">
    <property type="protein sequence ID" value="MEY9813283.1"/>
    <property type="molecule type" value="Genomic_DNA"/>
</dbReference>
<comment type="caution">
    <text evidence="1">The sequence shown here is derived from an EMBL/GenBank/DDBJ whole genome shotgun (WGS) entry which is preliminary data.</text>
</comment>
<accession>A0ACC6UPC6</accession>